<dbReference type="VEuPathDB" id="FungiDB:LELG_04112"/>
<dbReference type="Proteomes" id="UP000001996">
    <property type="component" value="Unassembled WGS sequence"/>
</dbReference>
<evidence type="ECO:0000313" key="2">
    <source>
        <dbReference type="EMBL" id="EDK45933.1"/>
    </source>
</evidence>
<keyword evidence="3" id="KW-1185">Reference proteome</keyword>
<name>A5E3C5_LODEL</name>
<dbReference type="HOGENOM" id="CLU_1214973_0_0_1"/>
<protein>
    <submittedName>
        <fullName evidence="2">Uncharacterized protein</fullName>
    </submittedName>
</protein>
<evidence type="ECO:0000313" key="3">
    <source>
        <dbReference type="Proteomes" id="UP000001996"/>
    </source>
</evidence>
<organism evidence="2 3">
    <name type="scientific">Lodderomyces elongisporus (strain ATCC 11503 / CBS 2605 / JCM 1781 / NBRC 1676 / NRRL YB-4239)</name>
    <name type="common">Yeast</name>
    <name type="synonym">Saccharomyces elongisporus</name>
    <dbReference type="NCBI Taxonomy" id="379508"/>
    <lineage>
        <taxon>Eukaryota</taxon>
        <taxon>Fungi</taxon>
        <taxon>Dikarya</taxon>
        <taxon>Ascomycota</taxon>
        <taxon>Saccharomycotina</taxon>
        <taxon>Pichiomycetes</taxon>
        <taxon>Debaryomycetaceae</taxon>
        <taxon>Candida/Lodderomyces clade</taxon>
        <taxon>Lodderomyces</taxon>
    </lineage>
</organism>
<proteinExistence type="predicted"/>
<gene>
    <name evidence="2" type="ORF">LELG_04112</name>
</gene>
<accession>A5E3C5</accession>
<dbReference type="EMBL" id="CH981528">
    <property type="protein sequence ID" value="EDK45933.1"/>
    <property type="molecule type" value="Genomic_DNA"/>
</dbReference>
<dbReference type="AlphaFoldDB" id="A5E3C5"/>
<keyword evidence="1" id="KW-0812">Transmembrane</keyword>
<reference evidence="2 3" key="1">
    <citation type="journal article" date="2009" name="Nature">
        <title>Evolution of pathogenicity and sexual reproduction in eight Candida genomes.</title>
        <authorList>
            <person name="Butler G."/>
            <person name="Rasmussen M.D."/>
            <person name="Lin M.F."/>
            <person name="Santos M.A."/>
            <person name="Sakthikumar S."/>
            <person name="Munro C.A."/>
            <person name="Rheinbay E."/>
            <person name="Grabherr M."/>
            <person name="Forche A."/>
            <person name="Reedy J.L."/>
            <person name="Agrafioti I."/>
            <person name="Arnaud M.B."/>
            <person name="Bates S."/>
            <person name="Brown A.J."/>
            <person name="Brunke S."/>
            <person name="Costanzo M.C."/>
            <person name="Fitzpatrick D.A."/>
            <person name="de Groot P.W."/>
            <person name="Harris D."/>
            <person name="Hoyer L.L."/>
            <person name="Hube B."/>
            <person name="Klis F.M."/>
            <person name="Kodira C."/>
            <person name="Lennard N."/>
            <person name="Logue M.E."/>
            <person name="Martin R."/>
            <person name="Neiman A.M."/>
            <person name="Nikolaou E."/>
            <person name="Quail M.A."/>
            <person name="Quinn J."/>
            <person name="Santos M.C."/>
            <person name="Schmitzberger F.F."/>
            <person name="Sherlock G."/>
            <person name="Shah P."/>
            <person name="Silverstein K.A."/>
            <person name="Skrzypek M.S."/>
            <person name="Soll D."/>
            <person name="Staggs R."/>
            <person name="Stansfield I."/>
            <person name="Stumpf M.P."/>
            <person name="Sudbery P.E."/>
            <person name="Srikantha T."/>
            <person name="Zeng Q."/>
            <person name="Berman J."/>
            <person name="Berriman M."/>
            <person name="Heitman J."/>
            <person name="Gow N.A."/>
            <person name="Lorenz M.C."/>
            <person name="Birren B.W."/>
            <person name="Kellis M."/>
            <person name="Cuomo C.A."/>
        </authorList>
    </citation>
    <scope>NUCLEOTIDE SEQUENCE [LARGE SCALE GENOMIC DNA]</scope>
    <source>
        <strain evidence="3">ATCC 11503 / BCRC 21390 / CBS 2605 / JCM 1781 / NBRC 1676 / NRRL YB-4239</strain>
    </source>
</reference>
<evidence type="ECO:0000256" key="1">
    <source>
        <dbReference type="SAM" id="Phobius"/>
    </source>
</evidence>
<feature type="transmembrane region" description="Helical" evidence="1">
    <location>
        <begin position="119"/>
        <end position="143"/>
    </location>
</feature>
<dbReference type="InParanoid" id="A5E3C5"/>
<keyword evidence="1" id="KW-0472">Membrane</keyword>
<keyword evidence="1" id="KW-1133">Transmembrane helix</keyword>
<sequence length="228" mass="26201">MFKRASDTDWIDDSYIKRKRFTERHSFASVLESCSHTDFDNIQHDIFSNLLFEIKSKDKPVPEQNPASAIIQGEDKFQQTQTKFITPAESEQQNHRVLQQLKVAKLSEKQIQEKVNGDTVLLSQLSSLFLLLLSLFLLLLLLLQVQLQIVVAHDGYAYVRYADWITAKIFSDSKNLTDTLNLILEKYKIKFVVPKVIELIKTAIKDEGGDADAEDIFYEQLTSTSIEK</sequence>